<comment type="caution">
    <text evidence="3">The sequence shown here is derived from an EMBL/GenBank/DDBJ whole genome shotgun (WGS) entry which is preliminary data.</text>
</comment>
<evidence type="ECO:0000259" key="2">
    <source>
        <dbReference type="Pfam" id="PF11972"/>
    </source>
</evidence>
<dbReference type="EMBL" id="JBHUEQ010000015">
    <property type="protein sequence ID" value="MFD1745448.1"/>
    <property type="molecule type" value="Genomic_DNA"/>
</dbReference>
<keyword evidence="4" id="KW-1185">Reference proteome</keyword>
<protein>
    <submittedName>
        <fullName evidence="3">RHE_PE00001 family protein</fullName>
    </submittedName>
</protein>
<sequence>MAYIQPKFVLDELLDPLVRASADLCRLDERLARSPIQEGFVERTHFADACASLWVDGELVHAEELVLHDAGQDVRAPSHELTIAREVLRARRRLAQETGEWALTASGINALRRSEQGETVTIQQAILRTVENTRVPEDDGFDPLSREIAEMDALLARTEAVLRDTGLASPQAATRDPVVYDMDWNEDGRLAQWLDIVPHVQSRPAMLQAVLLLDAWNKLEVFQRQAWLGRLLVASSLKRAGFVSLLPGLNIGLKSIGREQRTHRKAEVRLGAFLRAIQISAEQGLKEHDRLLLAKQLLDRRLTGRRSSSRLPEVVKVVLSRPVVSTEMVAQAAQITQRAALRLIEELNLREVTGRGRFRAWGIL</sequence>
<accession>A0ABW4M1Z0</accession>
<feature type="domain" description="DUF1612" evidence="1">
    <location>
        <begin position="178"/>
        <end position="302"/>
    </location>
</feature>
<reference evidence="4" key="1">
    <citation type="journal article" date="2019" name="Int. J. Syst. Evol. Microbiol.">
        <title>The Global Catalogue of Microorganisms (GCM) 10K type strain sequencing project: providing services to taxonomists for standard genome sequencing and annotation.</title>
        <authorList>
            <consortium name="The Broad Institute Genomics Platform"/>
            <consortium name="The Broad Institute Genome Sequencing Center for Infectious Disease"/>
            <person name="Wu L."/>
            <person name="Ma J."/>
        </authorList>
    </citation>
    <scope>NUCLEOTIDE SEQUENCE [LARGE SCALE GENOMIC DNA]</scope>
    <source>
        <strain evidence="4">CG52</strain>
    </source>
</reference>
<dbReference type="Proteomes" id="UP001597322">
    <property type="component" value="Unassembled WGS sequence"/>
</dbReference>
<feature type="domain" description="HTH DNA binding" evidence="2">
    <location>
        <begin position="311"/>
        <end position="364"/>
    </location>
</feature>
<proteinExistence type="predicted"/>
<evidence type="ECO:0000313" key="4">
    <source>
        <dbReference type="Proteomes" id="UP001597322"/>
    </source>
</evidence>
<dbReference type="Pfam" id="PF07756">
    <property type="entry name" value="DUF1612"/>
    <property type="match status" value="1"/>
</dbReference>
<dbReference type="NCBIfam" id="NF040876">
    <property type="entry name" value="RHE_PE00001_fam"/>
    <property type="match status" value="1"/>
</dbReference>
<dbReference type="Pfam" id="PF11972">
    <property type="entry name" value="HTH_13"/>
    <property type="match status" value="1"/>
</dbReference>
<evidence type="ECO:0000313" key="3">
    <source>
        <dbReference type="EMBL" id="MFD1745448.1"/>
    </source>
</evidence>
<dbReference type="InterPro" id="IPR021068">
    <property type="entry name" value="HTH_DNA-bd"/>
</dbReference>
<organism evidence="3 4">
    <name type="scientific">Rhizobium helianthi</name>
    <dbReference type="NCBI Taxonomy" id="1132695"/>
    <lineage>
        <taxon>Bacteria</taxon>
        <taxon>Pseudomonadati</taxon>
        <taxon>Pseudomonadota</taxon>
        <taxon>Alphaproteobacteria</taxon>
        <taxon>Hyphomicrobiales</taxon>
        <taxon>Rhizobiaceae</taxon>
        <taxon>Rhizobium/Agrobacterium group</taxon>
        <taxon>Rhizobium</taxon>
    </lineage>
</organism>
<gene>
    <name evidence="3" type="ORF">ACFSE1_08260</name>
</gene>
<dbReference type="RefSeq" id="WP_377399125.1">
    <property type="nucleotide sequence ID" value="NZ_JBHUEQ010000015.1"/>
</dbReference>
<name>A0ABW4M1Z0_9HYPH</name>
<evidence type="ECO:0000259" key="1">
    <source>
        <dbReference type="Pfam" id="PF07756"/>
    </source>
</evidence>
<dbReference type="InterPro" id="IPR011670">
    <property type="entry name" value="DUF1612"/>
</dbReference>
<dbReference type="InterPro" id="IPR048017">
    <property type="entry name" value="Y4cF-like"/>
</dbReference>